<dbReference type="KEGG" id="gaz:Pan241w_00950"/>
<proteinExistence type="predicted"/>
<organism evidence="1 2">
    <name type="scientific">Gimesia alba</name>
    <dbReference type="NCBI Taxonomy" id="2527973"/>
    <lineage>
        <taxon>Bacteria</taxon>
        <taxon>Pseudomonadati</taxon>
        <taxon>Planctomycetota</taxon>
        <taxon>Planctomycetia</taxon>
        <taxon>Planctomycetales</taxon>
        <taxon>Planctomycetaceae</taxon>
        <taxon>Gimesia</taxon>
    </lineage>
</organism>
<accession>A0A517R841</accession>
<dbReference type="EMBL" id="CP036269">
    <property type="protein sequence ID" value="QDT40042.1"/>
    <property type="molecule type" value="Genomic_DNA"/>
</dbReference>
<sequence>MNTSRLCAWRTRYTVRVLCLNGDELDFDQFVCGILLAGRNVMLVITDKVLRTFS</sequence>
<dbReference type="RefSeq" id="WP_198000238.1">
    <property type="nucleotide sequence ID" value="NZ_CP036269.1"/>
</dbReference>
<protein>
    <submittedName>
        <fullName evidence="1">Uncharacterized protein</fullName>
    </submittedName>
</protein>
<gene>
    <name evidence="1" type="ORF">Pan241w_00950</name>
</gene>
<dbReference type="Proteomes" id="UP000317171">
    <property type="component" value="Chromosome"/>
</dbReference>
<name>A0A517R841_9PLAN</name>
<evidence type="ECO:0000313" key="1">
    <source>
        <dbReference type="EMBL" id="QDT40042.1"/>
    </source>
</evidence>
<reference evidence="1 2" key="1">
    <citation type="submission" date="2019-02" db="EMBL/GenBank/DDBJ databases">
        <title>Deep-cultivation of Planctomycetes and their phenomic and genomic characterization uncovers novel biology.</title>
        <authorList>
            <person name="Wiegand S."/>
            <person name="Jogler M."/>
            <person name="Boedeker C."/>
            <person name="Pinto D."/>
            <person name="Vollmers J."/>
            <person name="Rivas-Marin E."/>
            <person name="Kohn T."/>
            <person name="Peeters S.H."/>
            <person name="Heuer A."/>
            <person name="Rast P."/>
            <person name="Oberbeckmann S."/>
            <person name="Bunk B."/>
            <person name="Jeske O."/>
            <person name="Meyerdierks A."/>
            <person name="Storesund J.E."/>
            <person name="Kallscheuer N."/>
            <person name="Luecker S."/>
            <person name="Lage O.M."/>
            <person name="Pohl T."/>
            <person name="Merkel B.J."/>
            <person name="Hornburger P."/>
            <person name="Mueller R.-W."/>
            <person name="Bruemmer F."/>
            <person name="Labrenz M."/>
            <person name="Spormann A.M."/>
            <person name="Op den Camp H."/>
            <person name="Overmann J."/>
            <person name="Amann R."/>
            <person name="Jetten M.S.M."/>
            <person name="Mascher T."/>
            <person name="Medema M.H."/>
            <person name="Devos D.P."/>
            <person name="Kaster A.-K."/>
            <person name="Ovreas L."/>
            <person name="Rohde M."/>
            <person name="Galperin M.Y."/>
            <person name="Jogler C."/>
        </authorList>
    </citation>
    <scope>NUCLEOTIDE SEQUENCE [LARGE SCALE GENOMIC DNA]</scope>
    <source>
        <strain evidence="1 2">Pan241w</strain>
    </source>
</reference>
<dbReference type="AlphaFoldDB" id="A0A517R841"/>
<evidence type="ECO:0000313" key="2">
    <source>
        <dbReference type="Proteomes" id="UP000317171"/>
    </source>
</evidence>
<keyword evidence="2" id="KW-1185">Reference proteome</keyword>